<evidence type="ECO:0000313" key="8">
    <source>
        <dbReference type="EMBL" id="EYE96417.1"/>
    </source>
</evidence>
<dbReference type="EC" id="5.2.1.8" evidence="6"/>
<dbReference type="PROSITE" id="PS00170">
    <property type="entry name" value="CSA_PPIASE_1"/>
    <property type="match status" value="1"/>
</dbReference>
<keyword evidence="9" id="KW-1185">Reference proteome</keyword>
<evidence type="ECO:0000256" key="5">
    <source>
        <dbReference type="ARBA" id="ARBA00038286"/>
    </source>
</evidence>
<comment type="function">
    <text evidence="2 6">PPIases accelerate the folding of proteins. It catalyzes the cis-trans isomerization of proline imidic peptide bonds in oligopeptides.</text>
</comment>
<dbReference type="Pfam" id="PF00160">
    <property type="entry name" value="Pro_isomerase"/>
    <property type="match status" value="1"/>
</dbReference>
<name>A0A017SHH2_ASPRC</name>
<gene>
    <name evidence="8" type="ORF">EURHEDRAFT_497428</name>
</gene>
<protein>
    <recommendedName>
        <fullName evidence="6">Peptidyl-prolyl cis-trans isomerase</fullName>
        <shortName evidence="6">PPIase</shortName>
        <ecNumber evidence="6">5.2.1.8</ecNumber>
    </recommendedName>
</protein>
<dbReference type="Proteomes" id="UP000019804">
    <property type="component" value="Unassembled WGS sequence"/>
</dbReference>
<dbReference type="PANTHER" id="PTHR45625:SF2">
    <property type="entry name" value="PEPTIDYL-PROLYL CIS-TRANS ISOMERASE-LIKE 3"/>
    <property type="match status" value="1"/>
</dbReference>
<evidence type="ECO:0000256" key="1">
    <source>
        <dbReference type="ARBA" id="ARBA00000971"/>
    </source>
</evidence>
<feature type="domain" description="PPIase cyclophilin-type" evidence="7">
    <location>
        <begin position="6"/>
        <end position="206"/>
    </location>
</feature>
<accession>A0A017SHH2</accession>
<dbReference type="PANTHER" id="PTHR45625">
    <property type="entry name" value="PEPTIDYL-PROLYL CIS-TRANS ISOMERASE-RELATED"/>
    <property type="match status" value="1"/>
</dbReference>
<dbReference type="GO" id="GO:0071013">
    <property type="term" value="C:catalytic step 2 spliceosome"/>
    <property type="evidence" value="ECO:0007669"/>
    <property type="project" value="TreeGrafter"/>
</dbReference>
<evidence type="ECO:0000313" key="9">
    <source>
        <dbReference type="Proteomes" id="UP000019804"/>
    </source>
</evidence>
<dbReference type="GO" id="GO:0003755">
    <property type="term" value="F:peptidyl-prolyl cis-trans isomerase activity"/>
    <property type="evidence" value="ECO:0007669"/>
    <property type="project" value="UniProtKB-UniRule"/>
</dbReference>
<evidence type="ECO:0000256" key="3">
    <source>
        <dbReference type="ARBA" id="ARBA00023110"/>
    </source>
</evidence>
<dbReference type="GO" id="GO:0006457">
    <property type="term" value="P:protein folding"/>
    <property type="evidence" value="ECO:0007669"/>
    <property type="project" value="InterPro"/>
</dbReference>
<dbReference type="HOGENOM" id="CLU_012062_16_5_1"/>
<comment type="catalytic activity">
    <reaction evidence="1 6">
        <text>[protein]-peptidylproline (omega=180) = [protein]-peptidylproline (omega=0)</text>
        <dbReference type="Rhea" id="RHEA:16237"/>
        <dbReference type="Rhea" id="RHEA-COMP:10747"/>
        <dbReference type="Rhea" id="RHEA-COMP:10748"/>
        <dbReference type="ChEBI" id="CHEBI:83833"/>
        <dbReference type="ChEBI" id="CHEBI:83834"/>
        <dbReference type="EC" id="5.2.1.8"/>
    </reaction>
</comment>
<dbReference type="InterPro" id="IPR002130">
    <property type="entry name" value="Cyclophilin-type_PPIase_dom"/>
</dbReference>
<sequence>MSVTLHTTHGDLKVELFCEAVPQTAQNFLALCATGAYNNTPFHRLIPGFMIQGGDISLGDAAHSSPETSTKPVLPFEIPKSGTSIFHPSALNQEISLPALRHHTRGMLSMASRPVKDRTAPGFQGATGTTINGSQFFVTLAAAPHLDGASTVFGKVLNLTAQDEGGDVLARLEGANVKIDKKGRVVQPKEGQEEEHEALRINKVTIHANPFAG</sequence>
<dbReference type="OrthoDB" id="271386at2759"/>
<dbReference type="PRINTS" id="PR00153">
    <property type="entry name" value="CSAPPISMRASE"/>
</dbReference>
<dbReference type="InterPro" id="IPR044666">
    <property type="entry name" value="Cyclophilin_A-like"/>
</dbReference>
<evidence type="ECO:0000259" key="7">
    <source>
        <dbReference type="PROSITE" id="PS50072"/>
    </source>
</evidence>
<keyword evidence="3 6" id="KW-0697">Rotamase</keyword>
<dbReference type="AlphaFoldDB" id="A0A017SHH2"/>
<dbReference type="FunFam" id="2.40.100.10:FF:000041">
    <property type="entry name" value="Peptidyl-prolyl cis-trans isomerase"/>
    <property type="match status" value="1"/>
</dbReference>
<dbReference type="STRING" id="1388766.A0A017SHH2"/>
<dbReference type="Gene3D" id="2.40.100.10">
    <property type="entry name" value="Cyclophilin-like"/>
    <property type="match status" value="1"/>
</dbReference>
<keyword evidence="4 6" id="KW-0413">Isomerase</keyword>
<proteinExistence type="inferred from homology"/>
<evidence type="ECO:0000256" key="4">
    <source>
        <dbReference type="ARBA" id="ARBA00023235"/>
    </source>
</evidence>
<reference evidence="9" key="1">
    <citation type="journal article" date="2014" name="Nat. Commun.">
        <title>Genomic adaptations of the halophilic Dead Sea filamentous fungus Eurotium rubrum.</title>
        <authorList>
            <person name="Kis-Papo T."/>
            <person name="Weig A.R."/>
            <person name="Riley R."/>
            <person name="Persoh D."/>
            <person name="Salamov A."/>
            <person name="Sun H."/>
            <person name="Lipzen A."/>
            <person name="Wasser S.P."/>
            <person name="Rambold G."/>
            <person name="Grigoriev I.V."/>
            <person name="Nevo E."/>
        </authorList>
    </citation>
    <scope>NUCLEOTIDE SEQUENCE [LARGE SCALE GENOMIC DNA]</scope>
    <source>
        <strain evidence="9">CBS 135680</strain>
    </source>
</reference>
<dbReference type="GeneID" id="63700822"/>
<dbReference type="EMBL" id="KK088418">
    <property type="protein sequence ID" value="EYE96417.1"/>
    <property type="molecule type" value="Genomic_DNA"/>
</dbReference>
<evidence type="ECO:0000256" key="6">
    <source>
        <dbReference type="RuleBase" id="RU363019"/>
    </source>
</evidence>
<organism evidence="8 9">
    <name type="scientific">Aspergillus ruber (strain CBS 135680)</name>
    <dbReference type="NCBI Taxonomy" id="1388766"/>
    <lineage>
        <taxon>Eukaryota</taxon>
        <taxon>Fungi</taxon>
        <taxon>Dikarya</taxon>
        <taxon>Ascomycota</taxon>
        <taxon>Pezizomycotina</taxon>
        <taxon>Eurotiomycetes</taxon>
        <taxon>Eurotiomycetidae</taxon>
        <taxon>Eurotiales</taxon>
        <taxon>Aspergillaceae</taxon>
        <taxon>Aspergillus</taxon>
        <taxon>Aspergillus subgen. Aspergillus</taxon>
    </lineage>
</organism>
<dbReference type="InterPro" id="IPR020892">
    <property type="entry name" value="Cyclophilin-type_PPIase_CS"/>
</dbReference>
<dbReference type="RefSeq" id="XP_040640105.1">
    <property type="nucleotide sequence ID" value="XM_040785698.1"/>
</dbReference>
<dbReference type="PROSITE" id="PS50072">
    <property type="entry name" value="CSA_PPIASE_2"/>
    <property type="match status" value="1"/>
</dbReference>
<dbReference type="InterPro" id="IPR029000">
    <property type="entry name" value="Cyclophilin-like_dom_sf"/>
</dbReference>
<comment type="similarity">
    <text evidence="5">Belongs to the cyclophilin-type PPIase family. PPIL3 subfamily.</text>
</comment>
<evidence type="ECO:0000256" key="2">
    <source>
        <dbReference type="ARBA" id="ARBA00002388"/>
    </source>
</evidence>
<dbReference type="SUPFAM" id="SSF50891">
    <property type="entry name" value="Cyclophilin-like"/>
    <property type="match status" value="1"/>
</dbReference>